<protein>
    <submittedName>
        <fullName evidence="1">Uncharacterized protein</fullName>
    </submittedName>
</protein>
<reference evidence="1 2" key="1">
    <citation type="submission" date="2018-03" db="EMBL/GenBank/DDBJ databases">
        <title>Bioinformatic expansion and discovery of thiopeptide antibiotics.</title>
        <authorList>
            <person name="Schwalen C.J."/>
            <person name="Hudson G.A."/>
            <person name="Mitchell D.A."/>
        </authorList>
    </citation>
    <scope>NUCLEOTIDE SEQUENCE [LARGE SCALE GENOMIC DNA]</scope>
    <source>
        <strain evidence="1 2">ATCC 21389</strain>
    </source>
</reference>
<dbReference type="Proteomes" id="UP000248039">
    <property type="component" value="Unassembled WGS sequence"/>
</dbReference>
<dbReference type="OrthoDB" id="4254348at2"/>
<evidence type="ECO:0000313" key="2">
    <source>
        <dbReference type="Proteomes" id="UP000248039"/>
    </source>
</evidence>
<gene>
    <name evidence="1" type="ORF">C7C46_18370</name>
</gene>
<evidence type="ECO:0000313" key="1">
    <source>
        <dbReference type="EMBL" id="PYC77599.1"/>
    </source>
</evidence>
<organism evidence="1 2">
    <name type="scientific">Streptomyces tateyamensis</name>
    <dbReference type="NCBI Taxonomy" id="565073"/>
    <lineage>
        <taxon>Bacteria</taxon>
        <taxon>Bacillati</taxon>
        <taxon>Actinomycetota</taxon>
        <taxon>Actinomycetes</taxon>
        <taxon>Kitasatosporales</taxon>
        <taxon>Streptomycetaceae</taxon>
        <taxon>Streptomyces</taxon>
    </lineage>
</organism>
<dbReference type="EMBL" id="PYBW01000058">
    <property type="protein sequence ID" value="PYC77599.1"/>
    <property type="molecule type" value="Genomic_DNA"/>
</dbReference>
<dbReference type="AlphaFoldDB" id="A0A2V4N1E5"/>
<name>A0A2V4N1E5_9ACTN</name>
<comment type="caution">
    <text evidence="1">The sequence shown here is derived from an EMBL/GenBank/DDBJ whole genome shotgun (WGS) entry which is preliminary data.</text>
</comment>
<proteinExistence type="predicted"/>
<accession>A0A2V4N1E5</accession>
<keyword evidence="2" id="KW-1185">Reference proteome</keyword>
<sequence>MTLPDNAVDECAECDAFDTLAAKARALFDHSAVTDVRVLRARHQSAGLCTRAEGRPLGPWLRGGG</sequence>
<dbReference type="RefSeq" id="WP_110670944.1">
    <property type="nucleotide sequence ID" value="NZ_PYBW01000058.1"/>
</dbReference>